<comment type="caution">
    <text evidence="1">The sequence shown here is derived from an EMBL/GenBank/DDBJ whole genome shotgun (WGS) entry which is preliminary data.</text>
</comment>
<dbReference type="GO" id="GO:0005794">
    <property type="term" value="C:Golgi apparatus"/>
    <property type="evidence" value="ECO:0007669"/>
    <property type="project" value="TreeGrafter"/>
</dbReference>
<keyword evidence="2" id="KW-1185">Reference proteome</keyword>
<evidence type="ECO:0000313" key="1">
    <source>
        <dbReference type="EMBL" id="KAG6107655.1"/>
    </source>
</evidence>
<dbReference type="GO" id="GO:0009306">
    <property type="term" value="P:protein secretion"/>
    <property type="evidence" value="ECO:0007669"/>
    <property type="project" value="TreeGrafter"/>
</dbReference>
<dbReference type="GO" id="GO:0007030">
    <property type="term" value="P:Golgi organization"/>
    <property type="evidence" value="ECO:0007669"/>
    <property type="project" value="TreeGrafter"/>
</dbReference>
<dbReference type="AlphaFoldDB" id="A0A9P7PVS1"/>
<gene>
    <name evidence="1" type="ORF">E4U13_006859</name>
</gene>
<name>A0A9P7PVS1_9HYPO</name>
<dbReference type="PANTHER" id="PTHR17985">
    <property type="entry name" value="SER/THR-RICH PROTEIN T10 IN DGCR REGION"/>
    <property type="match status" value="1"/>
</dbReference>
<evidence type="ECO:0000313" key="2">
    <source>
        <dbReference type="Proteomes" id="UP000732380"/>
    </source>
</evidence>
<proteinExistence type="predicted"/>
<dbReference type="PANTHER" id="PTHR17985:SF8">
    <property type="entry name" value="TRANSPORT AND GOLGI ORGANIZATION PROTEIN 2 HOMOLOG"/>
    <property type="match status" value="1"/>
</dbReference>
<dbReference type="EMBL" id="SRQM01000626">
    <property type="protein sequence ID" value="KAG6107655.1"/>
    <property type="molecule type" value="Genomic_DNA"/>
</dbReference>
<sequence>MCIVLFTTAHPDYALILLDNRDEFIIRPTSRPHWWKHPATGQEVLSSRDLQRAEKGTWMGVTKSGHFAVLTNYREANTHDASHPIHDIKSRGGMVTAWLAGLGDSVKDGVHHLVQDGGVKGVGGFSMVCGKLRKNSPGIAVVSNRAGHADEVPFVAHHRGETWGLSNTTFDTQAQWPKVQKGTDLLRATVQDAVEKQASEKDLVDSLFNLLDTNTFPATDPDMSFEEVTGLLRHTIFVPPLGNEAHRDAMKEAQAKGKTEWAEDEGALKAVEEILQAEQPEVSAPGSIGFETGMYGTQRQTVMLVDWQGRVKFVERALWDRNGHQIPRGEGDVVYEFPIDAWDE</sequence>
<accession>A0A9P7PVS1</accession>
<dbReference type="Proteomes" id="UP000732380">
    <property type="component" value="Unassembled WGS sequence"/>
</dbReference>
<protein>
    <submittedName>
        <fullName evidence="1">Uncharacterized protein</fullName>
    </submittedName>
</protein>
<organism evidence="1 2">
    <name type="scientific">Claviceps humidiphila</name>
    <dbReference type="NCBI Taxonomy" id="1294629"/>
    <lineage>
        <taxon>Eukaryota</taxon>
        <taxon>Fungi</taxon>
        <taxon>Dikarya</taxon>
        <taxon>Ascomycota</taxon>
        <taxon>Pezizomycotina</taxon>
        <taxon>Sordariomycetes</taxon>
        <taxon>Hypocreomycetidae</taxon>
        <taxon>Hypocreales</taxon>
        <taxon>Clavicipitaceae</taxon>
        <taxon>Claviceps</taxon>
    </lineage>
</organism>
<dbReference type="Pfam" id="PF05742">
    <property type="entry name" value="TANGO2"/>
    <property type="match status" value="1"/>
</dbReference>
<dbReference type="InterPro" id="IPR008551">
    <property type="entry name" value="TANGO2"/>
</dbReference>
<reference evidence="1 2" key="1">
    <citation type="journal article" date="2020" name="bioRxiv">
        <title>Whole genome comparisons of ergot fungi reveals the divergence and evolution of species within the genus Claviceps are the result of varying mechanisms driving genome evolution and host range expansion.</title>
        <authorList>
            <person name="Wyka S.A."/>
            <person name="Mondo S.J."/>
            <person name="Liu M."/>
            <person name="Dettman J."/>
            <person name="Nalam V."/>
            <person name="Broders K.D."/>
        </authorList>
    </citation>
    <scope>NUCLEOTIDE SEQUENCE [LARGE SCALE GENOMIC DNA]</scope>
    <source>
        <strain evidence="1 2">LM576</strain>
    </source>
</reference>